<dbReference type="InterPro" id="IPR018247">
    <property type="entry name" value="EF_Hand_1_Ca_BS"/>
</dbReference>
<name>A0A4Q4T2P4_9PEZI</name>
<dbReference type="SMART" id="SM00054">
    <property type="entry name" value="EFh"/>
    <property type="match status" value="1"/>
</dbReference>
<dbReference type="InterPro" id="IPR036188">
    <property type="entry name" value="FAD/NAD-bd_sf"/>
</dbReference>
<dbReference type="Pfam" id="PF22366">
    <property type="entry name" value="NDH2_C"/>
    <property type="match status" value="1"/>
</dbReference>
<feature type="transmembrane region" description="Helical" evidence="11">
    <location>
        <begin position="90"/>
        <end position="115"/>
    </location>
</feature>
<dbReference type="InterPro" id="IPR020904">
    <property type="entry name" value="Sc_DH/Rdtase_CS"/>
</dbReference>
<feature type="region of interest" description="Disordered" evidence="10">
    <location>
        <begin position="10"/>
        <end position="34"/>
    </location>
</feature>
<dbReference type="Gene3D" id="3.50.50.100">
    <property type="match status" value="2"/>
</dbReference>
<evidence type="ECO:0000256" key="1">
    <source>
        <dbReference type="ARBA" id="ARBA00004137"/>
    </source>
</evidence>
<protein>
    <recommendedName>
        <fullName evidence="12">EF-hand domain-containing protein</fullName>
    </recommendedName>
</protein>
<comment type="subcellular location">
    <subcellularLocation>
        <location evidence="1">Mitochondrion inner membrane</location>
        <topology evidence="1">Peripheral membrane protein</topology>
        <orientation evidence="1">Intermembrane side</orientation>
    </subcellularLocation>
</comment>
<feature type="region of interest" description="Disordered" evidence="10">
    <location>
        <begin position="855"/>
        <end position="884"/>
    </location>
</feature>
<keyword evidence="11" id="KW-0812">Transmembrane</keyword>
<organism evidence="13 14">
    <name type="scientific">Monosporascus ibericus</name>
    <dbReference type="NCBI Taxonomy" id="155417"/>
    <lineage>
        <taxon>Eukaryota</taxon>
        <taxon>Fungi</taxon>
        <taxon>Dikarya</taxon>
        <taxon>Ascomycota</taxon>
        <taxon>Pezizomycotina</taxon>
        <taxon>Sordariomycetes</taxon>
        <taxon>Xylariomycetidae</taxon>
        <taxon>Xylariales</taxon>
        <taxon>Xylariales incertae sedis</taxon>
        <taxon>Monosporascus</taxon>
    </lineage>
</organism>
<dbReference type="SUPFAM" id="SSF51905">
    <property type="entry name" value="FAD/NAD(P)-binding domain"/>
    <property type="match status" value="2"/>
</dbReference>
<dbReference type="OrthoDB" id="5376590at2759"/>
<feature type="domain" description="EF-hand" evidence="12">
    <location>
        <begin position="538"/>
        <end position="573"/>
    </location>
</feature>
<dbReference type="PANTHER" id="PTHR43706">
    <property type="entry name" value="NADH DEHYDROGENASE"/>
    <property type="match status" value="1"/>
</dbReference>
<dbReference type="GO" id="GO:0005743">
    <property type="term" value="C:mitochondrial inner membrane"/>
    <property type="evidence" value="ECO:0007669"/>
    <property type="project" value="UniProtKB-SubCell"/>
</dbReference>
<reference evidence="13 14" key="1">
    <citation type="submission" date="2018-06" db="EMBL/GenBank/DDBJ databases">
        <title>Complete Genomes of Monosporascus.</title>
        <authorList>
            <person name="Robinson A.J."/>
            <person name="Natvig D.O."/>
        </authorList>
    </citation>
    <scope>NUCLEOTIDE SEQUENCE [LARGE SCALE GENOMIC DNA]</scope>
    <source>
        <strain evidence="13 14">CBS 110550</strain>
    </source>
</reference>
<accession>A0A4Q4T2P4</accession>
<keyword evidence="14" id="KW-1185">Reference proteome</keyword>
<dbReference type="GO" id="GO:0005509">
    <property type="term" value="F:calcium ion binding"/>
    <property type="evidence" value="ECO:0007669"/>
    <property type="project" value="InterPro"/>
</dbReference>
<dbReference type="InterPro" id="IPR002347">
    <property type="entry name" value="SDR_fam"/>
</dbReference>
<keyword evidence="6" id="KW-0521">NADP</keyword>
<dbReference type="FunFam" id="3.50.50.100:FF:000005">
    <property type="entry name" value="NADH-ubiquinone oxidoreductase 64 kDa subunit"/>
    <property type="match status" value="1"/>
</dbReference>
<dbReference type="GO" id="GO:0003954">
    <property type="term" value="F:NADH dehydrogenase activity"/>
    <property type="evidence" value="ECO:0007669"/>
    <property type="project" value="InterPro"/>
</dbReference>
<keyword evidence="4" id="KW-0274">FAD</keyword>
<dbReference type="Pfam" id="PF00106">
    <property type="entry name" value="adh_short"/>
    <property type="match status" value="1"/>
</dbReference>
<dbReference type="FunFam" id="3.50.50.100:FF:000002">
    <property type="entry name" value="External alternative NAD(P)H-ubiquinone oxidoreductase B1, mitochondrial"/>
    <property type="match status" value="1"/>
</dbReference>
<evidence type="ECO:0000256" key="2">
    <source>
        <dbReference type="ARBA" id="ARBA00005272"/>
    </source>
</evidence>
<dbReference type="PANTHER" id="PTHR43706:SF50">
    <property type="entry name" value="NADH DEHYDROGENASE (UBIQUINONE)-RELATED"/>
    <property type="match status" value="1"/>
</dbReference>
<evidence type="ECO:0000256" key="8">
    <source>
        <dbReference type="ARBA" id="ARBA00023002"/>
    </source>
</evidence>
<evidence type="ECO:0000313" key="13">
    <source>
        <dbReference type="EMBL" id="RYO97844.1"/>
    </source>
</evidence>
<keyword evidence="7" id="KW-0809">Transit peptide</keyword>
<dbReference type="InterPro" id="IPR045024">
    <property type="entry name" value="NDH-2"/>
</dbReference>
<sequence length="985" mass="107404">MSTLRGAVLASASRAGRRGSPSFALTSPSPLSRRGTTIQSRQFVNLFRSKQPRAPSARSTATQWLSPSHETARAISGRPLPQRRSGFLNFAYRSAAVLGTGIGFLGFLFAAFFIYDATTYKESITFGDCEVSAAALDPPKGGPKNLPIIEALLDDDESEEARQNKEKPRLVILGGGWGSVALLKQLNPDDYHVTVISPKNYFLFTPMLPSATVGTLEMRSLVEPIRRTLSRVRGHYLRASADDVEFSHKLVECSQVDAQGKEVRFYVPYDKLVIAVGSVTNPHGVKGLENCFFLKDINDARMIRNQVIKNMELACLPTTKDEERKRLLSFVVSGGGPTGVEFAAELFDLLNEDLTKRFPRVLRNEISVHLIQSRSHILNTYDETLSRYAEEKFARDQIEVLTNSRVKEVFPDKIAFTQKMDDGTIVTKEIPAGFCLWSTGVSQAALCKRIAAKLGPAQNNRHALETDTHLRVNGTPLGDVYAIGDCATVQNNVADNIVSFLRGLAFKHGKDPEKLELHFSDWRNVAADVKRRFPQAVSHLKRLDKLFAQFDKDQSGTLSFGELRELLKQIDSKLTSLPATAQRANQQGIYLAHKFNKLARCAPGLRVNDVRDGDLDGACYKAFEYHHLGSLAYIGNSAVFDLSHKGLNLTGGLWAVYAWRSVYFAQSVGVRTRVLMAMDWAKRGLFGRDLINCHLIANHPPLEGEVRFFYGSVKMDINSLFDVRGKVVLVTGGARGIGRMISDGFVANGAKVYIASRDAAACEKAAAELSARGPGLAVAIPADLASKEECERLAAELARREKRLDVLVNNSGAAWGAPLDEFPDGQWSRVLTLNLHRVFTLTQQLLPLLEAAAAGRGSGSVGNDRGAGTGEASRPESSNVKGGGSRPAAVINIGSIDALRVSSVENYSYSAAKAGLHHLGRVLSQRLGPRGVTVNTLACGPFDTKMMAAPLRHFRDAIEDANPLGRIGRPADVAGACIFLASRAG</sequence>
<dbReference type="Pfam" id="PF00036">
    <property type="entry name" value="EF-hand_1"/>
    <property type="match status" value="1"/>
</dbReference>
<evidence type="ECO:0000256" key="3">
    <source>
        <dbReference type="ARBA" id="ARBA00022630"/>
    </source>
</evidence>
<evidence type="ECO:0000313" key="14">
    <source>
        <dbReference type="Proteomes" id="UP000293360"/>
    </source>
</evidence>
<evidence type="ECO:0000256" key="6">
    <source>
        <dbReference type="ARBA" id="ARBA00022857"/>
    </source>
</evidence>
<evidence type="ECO:0000256" key="4">
    <source>
        <dbReference type="ARBA" id="ARBA00022827"/>
    </source>
</evidence>
<comment type="caution">
    <text evidence="13">The sequence shown here is derived from an EMBL/GenBank/DDBJ whole genome shotgun (WGS) entry which is preliminary data.</text>
</comment>
<dbReference type="Pfam" id="PF13561">
    <property type="entry name" value="adh_short_C2"/>
    <property type="match status" value="1"/>
</dbReference>
<dbReference type="Gene3D" id="3.40.50.720">
    <property type="entry name" value="NAD(P)-binding Rossmann-like Domain"/>
    <property type="match status" value="1"/>
</dbReference>
<dbReference type="SUPFAM" id="SSF51735">
    <property type="entry name" value="NAD(P)-binding Rossmann-fold domains"/>
    <property type="match status" value="1"/>
</dbReference>
<dbReference type="PRINTS" id="PR00080">
    <property type="entry name" value="SDRFAMILY"/>
</dbReference>
<feature type="compositionally biased region" description="Polar residues" evidence="10">
    <location>
        <begin position="23"/>
        <end position="34"/>
    </location>
</feature>
<evidence type="ECO:0000256" key="10">
    <source>
        <dbReference type="SAM" id="MobiDB-lite"/>
    </source>
</evidence>
<keyword evidence="11" id="KW-1133">Transmembrane helix</keyword>
<feature type="compositionally biased region" description="Low complexity" evidence="10">
    <location>
        <begin position="10"/>
        <end position="22"/>
    </location>
</feature>
<evidence type="ECO:0000256" key="9">
    <source>
        <dbReference type="ARBA" id="ARBA00023027"/>
    </source>
</evidence>
<dbReference type="InterPro" id="IPR054585">
    <property type="entry name" value="NDH2-like_C"/>
</dbReference>
<dbReference type="PROSITE" id="PS00061">
    <property type="entry name" value="ADH_SHORT"/>
    <property type="match status" value="1"/>
</dbReference>
<dbReference type="PRINTS" id="PR00081">
    <property type="entry name" value="GDHRDH"/>
</dbReference>
<keyword evidence="5" id="KW-0106">Calcium</keyword>
<evidence type="ECO:0000256" key="5">
    <source>
        <dbReference type="ARBA" id="ARBA00022837"/>
    </source>
</evidence>
<dbReference type="Proteomes" id="UP000293360">
    <property type="component" value="Unassembled WGS sequence"/>
</dbReference>
<dbReference type="AlphaFoldDB" id="A0A4Q4T2P4"/>
<dbReference type="STRING" id="155417.A0A4Q4T2P4"/>
<keyword evidence="9" id="KW-0520">NAD</keyword>
<dbReference type="SUPFAM" id="SSF47473">
    <property type="entry name" value="EF-hand"/>
    <property type="match status" value="1"/>
</dbReference>
<evidence type="ECO:0000259" key="12">
    <source>
        <dbReference type="PROSITE" id="PS50222"/>
    </source>
</evidence>
<keyword evidence="8" id="KW-0560">Oxidoreductase</keyword>
<dbReference type="EMBL" id="QJNU01000480">
    <property type="protein sequence ID" value="RYO97844.1"/>
    <property type="molecule type" value="Genomic_DNA"/>
</dbReference>
<evidence type="ECO:0000256" key="11">
    <source>
        <dbReference type="SAM" id="Phobius"/>
    </source>
</evidence>
<feature type="compositionally biased region" description="Gly residues" evidence="10">
    <location>
        <begin position="856"/>
        <end position="869"/>
    </location>
</feature>
<dbReference type="Pfam" id="PF07992">
    <property type="entry name" value="Pyr_redox_2"/>
    <property type="match status" value="1"/>
</dbReference>
<dbReference type="InterPro" id="IPR036291">
    <property type="entry name" value="NAD(P)-bd_dom_sf"/>
</dbReference>
<comment type="similarity">
    <text evidence="2">Belongs to the NADH dehydrogenase family.</text>
</comment>
<dbReference type="InterPro" id="IPR002048">
    <property type="entry name" value="EF_hand_dom"/>
</dbReference>
<proteinExistence type="inferred from homology"/>
<evidence type="ECO:0000256" key="7">
    <source>
        <dbReference type="ARBA" id="ARBA00022946"/>
    </source>
</evidence>
<gene>
    <name evidence="13" type="ORF">DL764_007241</name>
</gene>
<dbReference type="PROSITE" id="PS50222">
    <property type="entry name" value="EF_HAND_2"/>
    <property type="match status" value="1"/>
</dbReference>
<dbReference type="InterPro" id="IPR023753">
    <property type="entry name" value="FAD/NAD-binding_dom"/>
</dbReference>
<keyword evidence="11" id="KW-0472">Membrane</keyword>
<keyword evidence="3" id="KW-0285">Flavoprotein</keyword>
<dbReference type="InterPro" id="IPR011992">
    <property type="entry name" value="EF-hand-dom_pair"/>
</dbReference>
<dbReference type="PROSITE" id="PS00018">
    <property type="entry name" value="EF_HAND_1"/>
    <property type="match status" value="1"/>
</dbReference>